<feature type="transmembrane region" description="Helical" evidence="1">
    <location>
        <begin position="16"/>
        <end position="38"/>
    </location>
</feature>
<feature type="transmembrane region" description="Helical" evidence="1">
    <location>
        <begin position="50"/>
        <end position="68"/>
    </location>
</feature>
<comment type="caution">
    <text evidence="2">The sequence shown here is derived from an EMBL/GenBank/DDBJ whole genome shotgun (WGS) entry which is preliminary data.</text>
</comment>
<evidence type="ECO:0000313" key="3">
    <source>
        <dbReference type="Proteomes" id="UP000434582"/>
    </source>
</evidence>
<dbReference type="Pfam" id="PF05437">
    <property type="entry name" value="AzlD"/>
    <property type="match status" value="1"/>
</dbReference>
<dbReference type="OrthoDB" id="6119856at2"/>
<keyword evidence="1" id="KW-1133">Transmembrane helix</keyword>
<keyword evidence="1" id="KW-0472">Membrane</keyword>
<dbReference type="AlphaFoldDB" id="A0A7X1ZD09"/>
<evidence type="ECO:0000313" key="2">
    <source>
        <dbReference type="EMBL" id="MQX36093.1"/>
    </source>
</evidence>
<feature type="transmembrane region" description="Helical" evidence="1">
    <location>
        <begin position="88"/>
        <end position="113"/>
    </location>
</feature>
<keyword evidence="3" id="KW-1185">Reference proteome</keyword>
<accession>A0A7X1ZD09</accession>
<organism evidence="2 3">
    <name type="scientific">Roseospira navarrensis</name>
    <dbReference type="NCBI Taxonomy" id="140058"/>
    <lineage>
        <taxon>Bacteria</taxon>
        <taxon>Pseudomonadati</taxon>
        <taxon>Pseudomonadota</taxon>
        <taxon>Alphaproteobacteria</taxon>
        <taxon>Rhodospirillales</taxon>
        <taxon>Rhodospirillaceae</taxon>
        <taxon>Roseospira</taxon>
    </lineage>
</organism>
<keyword evidence="1" id="KW-0812">Transmembrane</keyword>
<evidence type="ECO:0000256" key="1">
    <source>
        <dbReference type="SAM" id="Phobius"/>
    </source>
</evidence>
<gene>
    <name evidence="2" type="ORF">GHC57_06135</name>
</gene>
<dbReference type="InterPro" id="IPR008407">
    <property type="entry name" value="Brnchd-chn_aa_trnsp_AzlD"/>
</dbReference>
<protein>
    <submittedName>
        <fullName evidence="2">AzlD domain-containing protein</fullName>
    </submittedName>
</protein>
<name>A0A7X1ZD09_9PROT</name>
<dbReference type="RefSeq" id="WP_153342255.1">
    <property type="nucleotide sequence ID" value="NZ_WIVE01000013.1"/>
</dbReference>
<dbReference type="Proteomes" id="UP000434582">
    <property type="component" value="Unassembled WGS sequence"/>
</dbReference>
<proteinExistence type="predicted"/>
<dbReference type="EMBL" id="WIVE01000013">
    <property type="protein sequence ID" value="MQX36093.1"/>
    <property type="molecule type" value="Genomic_DNA"/>
</dbReference>
<reference evidence="2 3" key="1">
    <citation type="submission" date="2019-10" db="EMBL/GenBank/DDBJ databases">
        <title>Draft whole-genome sequence of the purple nonsulfur photosynthetic bacterium Roseospira navarrensis DSM 15114.</title>
        <authorList>
            <person name="Kyndt J.A."/>
            <person name="Meyer T.E."/>
        </authorList>
    </citation>
    <scope>NUCLEOTIDE SEQUENCE [LARGE SCALE GENOMIC DNA]</scope>
    <source>
        <strain evidence="2 3">DSM 15114</strain>
    </source>
</reference>
<sequence length="118" mass="12743">MSLATWIQPPFGPVQFWTLVVLSGLGTWMLRASFIQLAGAFQVPRWLSRALRYVPPAVLAALVVPALVQADALFTPAWDWTRPAAGAVAVAVAALTRRVILTLVVGMAALWTFSALGW</sequence>